<keyword evidence="1" id="KW-0732">Signal</keyword>
<keyword evidence="3" id="KW-1185">Reference proteome</keyword>
<evidence type="ECO:0008006" key="4">
    <source>
        <dbReference type="Google" id="ProtNLM"/>
    </source>
</evidence>
<dbReference type="RefSeq" id="WP_338502702.1">
    <property type="nucleotide sequence ID" value="NZ_CP145607.1"/>
</dbReference>
<organism evidence="2 3">
    <name type="scientific">Sphingomonas kaistensis</name>
    <dbReference type="NCBI Taxonomy" id="298708"/>
    <lineage>
        <taxon>Bacteria</taxon>
        <taxon>Pseudomonadati</taxon>
        <taxon>Pseudomonadota</taxon>
        <taxon>Alphaproteobacteria</taxon>
        <taxon>Sphingomonadales</taxon>
        <taxon>Sphingomonadaceae</taxon>
        <taxon>Sphingomonas</taxon>
    </lineage>
</organism>
<protein>
    <recommendedName>
        <fullName evidence="4">Lipoprotein</fullName>
    </recommendedName>
</protein>
<gene>
    <name evidence="2" type="ORF">V6R86_05175</name>
</gene>
<reference evidence="2 3" key="1">
    <citation type="submission" date="2024-02" db="EMBL/GenBank/DDBJ databases">
        <title>Full genome sequence of Sphingomonas kaistensis.</title>
        <authorList>
            <person name="Poletto B.L."/>
            <person name="Silva G."/>
            <person name="Galante D."/>
            <person name="Campos K.R."/>
            <person name="Santos M.B.N."/>
            <person name="Sacchi C.T."/>
        </authorList>
    </citation>
    <scope>NUCLEOTIDE SEQUENCE [LARGE SCALE GENOMIC DNA]</scope>
    <source>
        <strain evidence="2 3">MA4R</strain>
    </source>
</reference>
<feature type="signal peptide" evidence="1">
    <location>
        <begin position="1"/>
        <end position="19"/>
    </location>
</feature>
<dbReference type="Proteomes" id="UP001382935">
    <property type="component" value="Chromosome"/>
</dbReference>
<dbReference type="EMBL" id="CP145607">
    <property type="protein sequence ID" value="WWM70088.1"/>
    <property type="molecule type" value="Genomic_DNA"/>
</dbReference>
<name>A0ABZ2G0L3_9SPHN</name>
<proteinExistence type="predicted"/>
<sequence length="139" mass="14742">MNRCAAPLLVALSLLAACSNDEPPVNNAAAPPLEQMSEDPGDWTALNGMIGRRPSESGLIDSSPISVDLNARLGSSAKAFRDAMMTAGPLTRQGNLLVSKGPNAWLVLDPEGHAFRAGLIRNGRLEEWQTAGTDVPRPR</sequence>
<evidence type="ECO:0000313" key="3">
    <source>
        <dbReference type="Proteomes" id="UP001382935"/>
    </source>
</evidence>
<dbReference type="PROSITE" id="PS51257">
    <property type="entry name" value="PROKAR_LIPOPROTEIN"/>
    <property type="match status" value="1"/>
</dbReference>
<evidence type="ECO:0000313" key="2">
    <source>
        <dbReference type="EMBL" id="WWM70088.1"/>
    </source>
</evidence>
<accession>A0ABZ2G0L3</accession>
<feature type="chain" id="PRO_5047550470" description="Lipoprotein" evidence="1">
    <location>
        <begin position="20"/>
        <end position="139"/>
    </location>
</feature>
<evidence type="ECO:0000256" key="1">
    <source>
        <dbReference type="SAM" id="SignalP"/>
    </source>
</evidence>